<dbReference type="PANTHER" id="PTHR30591:SF1">
    <property type="entry name" value="RECBCD ENZYME SUBUNIT RECC"/>
    <property type="match status" value="1"/>
</dbReference>
<dbReference type="Gene3D" id="3.40.50.300">
    <property type="entry name" value="P-loop containing nucleotide triphosphate hydrolases"/>
    <property type="match status" value="4"/>
</dbReference>
<keyword evidence="6" id="KW-0269">Exonuclease</keyword>
<evidence type="ECO:0000259" key="10">
    <source>
        <dbReference type="PROSITE" id="PS51217"/>
    </source>
</evidence>
<dbReference type="OrthoDB" id="9758506at2"/>
<accession>A0A1W1Z0F3</accession>
<dbReference type="GO" id="GO:0003677">
    <property type="term" value="F:DNA binding"/>
    <property type="evidence" value="ECO:0007669"/>
    <property type="project" value="UniProtKB-KW"/>
</dbReference>
<dbReference type="GO" id="GO:0004386">
    <property type="term" value="F:helicase activity"/>
    <property type="evidence" value="ECO:0007669"/>
    <property type="project" value="UniProtKB-KW"/>
</dbReference>
<sequence>MLRILTGRAGDGKTETVLREICALADAGKEGSILLVPEQYSHEYERRLVRAGGNRISLFAEVLSFTRLSNRVFAAAGGLAEPYLDDGGRLLVMSGALEAVSSRLKVYSRPSRKAEFLNGLIATADELKAYGVSPEALERAAEAAGGNLGDKLRDLSLLYATYGAMTARGAADPRDRLTKLADCLEEYGFAEGRHIFIDGFTDFTPQEERVLSRLLEQAEEVTLTLVWDGLKNTTGEEEAVFAQSRRAAARLMAMAARRGIEARFVHPQGEKRERDAALRHLERHFFSDGAVFPEDAGSVSIFEANTAFSEAEYAAAKILELTRKSGYRYRDIAVCARSFGDYTGIVENVFEQYGVPVYLSEKSDILQKPVFTLILSALETIRSGYRHEELFRYLKTGLTDLTPEECDTLENYVLKWDLKGGQWTGASDWTLHPDGYGKPFGDKELERLQELNRIREKVRGPLRDLAQRSGDARTAGGQAEALYGFLEGIGLAERLKEKTEAFYAGGQKQLAEEYGQLWDILCGALDQCVSLLGDSPMEPEEFSRLLRLLLSQYQVGTIPVSLDRVAAGDITRMARRDVKCLILLGAGDGMLPLTTEAAGVLTDEDRKTLSRLGLTLAPTAGERLQRELFILYTALSLPSERLYISYPAESAGGEILRPSFAVGRLRVMLPGAGFLREREGDGSFRTGAAAPCLNYFAADPERRGALESLGDLPGIRDGIAAVCGAAAFTRGRLSPFAVSALYGRRVRMSASRADRFQSCRFAYFLQYGLKAEARSPAGFEAPEAGSFVHYVLQQVIEEAQRSGGFGGLSPERLRELSARAADRYTREVLGSLEDKDARFRYLYSRMHQTVDTVVENVAEELRESEFTPLGFEISFGEGGTLPPIELTQDGITLSISGAVDRADGWEGEDGKLYLRVVDYKTGRKALDYTEVFNGLGVQLFLYLFALERGGKELFGKEVVPAGAFYLPARDVILREEERDGEELSKKRDKALTRSGILLNDPNVLEAMERGAASGTTRFLPVRKGAPEGSLAGREGFVFLRRHVEKLMRDIAKELGRGAIQADPYTRGPRRCACDFCEYKEACWFDEGAGEDRKRYLRKISQEEFWTILGKEEEP</sequence>
<dbReference type="GO" id="GO:0005524">
    <property type="term" value="F:ATP binding"/>
    <property type="evidence" value="ECO:0007669"/>
    <property type="project" value="UniProtKB-KW"/>
</dbReference>
<evidence type="ECO:0000256" key="1">
    <source>
        <dbReference type="ARBA" id="ARBA00022722"/>
    </source>
</evidence>
<evidence type="ECO:0000256" key="8">
    <source>
        <dbReference type="ARBA" id="ARBA00023125"/>
    </source>
</evidence>
<dbReference type="InterPro" id="IPR014017">
    <property type="entry name" value="DNA_helicase_UvrD-like_C"/>
</dbReference>
<dbReference type="InterPro" id="IPR011604">
    <property type="entry name" value="PDDEXK-like_dom_sf"/>
</dbReference>
<evidence type="ECO:0000256" key="6">
    <source>
        <dbReference type="ARBA" id="ARBA00022839"/>
    </source>
</evidence>
<dbReference type="Pfam" id="PF21445">
    <property type="entry name" value="ADDB_N"/>
    <property type="match status" value="1"/>
</dbReference>
<reference evidence="11 12" key="1">
    <citation type="submission" date="2017-04" db="EMBL/GenBank/DDBJ databases">
        <authorList>
            <person name="Afonso C.L."/>
            <person name="Miller P.J."/>
            <person name="Scott M.A."/>
            <person name="Spackman E."/>
            <person name="Goraichik I."/>
            <person name="Dimitrov K.M."/>
            <person name="Suarez D.L."/>
            <person name="Swayne D.E."/>
        </authorList>
    </citation>
    <scope>NUCLEOTIDE SEQUENCE [LARGE SCALE GENOMIC DNA]</scope>
    <source>
        <strain evidence="11 12">DSM 12816</strain>
    </source>
</reference>
<proteinExistence type="predicted"/>
<evidence type="ECO:0000256" key="7">
    <source>
        <dbReference type="ARBA" id="ARBA00022840"/>
    </source>
</evidence>
<dbReference type="Pfam" id="PF12705">
    <property type="entry name" value="PDDEXK_1"/>
    <property type="match status" value="1"/>
</dbReference>
<name>A0A1W1Z0F3_9FIRM</name>
<keyword evidence="2" id="KW-0547">Nucleotide-binding</keyword>
<keyword evidence="3" id="KW-0227">DNA damage</keyword>
<dbReference type="AlphaFoldDB" id="A0A1W1Z0F3"/>
<dbReference type="EMBL" id="FWXW01000001">
    <property type="protein sequence ID" value="SMC41863.1"/>
    <property type="molecule type" value="Genomic_DNA"/>
</dbReference>
<evidence type="ECO:0000256" key="9">
    <source>
        <dbReference type="ARBA" id="ARBA00023204"/>
    </source>
</evidence>
<dbReference type="RefSeq" id="WP_084233436.1">
    <property type="nucleotide sequence ID" value="NZ_FWXW01000001.1"/>
</dbReference>
<dbReference type="GO" id="GO:0006310">
    <property type="term" value="P:DNA recombination"/>
    <property type="evidence" value="ECO:0007669"/>
    <property type="project" value="TreeGrafter"/>
</dbReference>
<dbReference type="GO" id="GO:0004527">
    <property type="term" value="F:exonuclease activity"/>
    <property type="evidence" value="ECO:0007669"/>
    <property type="project" value="UniProtKB-KW"/>
</dbReference>
<dbReference type="InterPro" id="IPR027417">
    <property type="entry name" value="P-loop_NTPase"/>
</dbReference>
<dbReference type="InterPro" id="IPR038726">
    <property type="entry name" value="PDDEXK_AddAB-type"/>
</dbReference>
<keyword evidence="4" id="KW-0378">Hydrolase</keyword>
<dbReference type="Gene3D" id="3.90.320.10">
    <property type="match status" value="1"/>
</dbReference>
<gene>
    <name evidence="11" type="ORF">SAMN02745168_0835</name>
</gene>
<dbReference type="PANTHER" id="PTHR30591">
    <property type="entry name" value="RECBCD ENZYME SUBUNIT RECC"/>
    <property type="match status" value="1"/>
</dbReference>
<evidence type="ECO:0000313" key="12">
    <source>
        <dbReference type="Proteomes" id="UP000192790"/>
    </source>
</evidence>
<dbReference type="SUPFAM" id="SSF52540">
    <property type="entry name" value="P-loop containing nucleoside triphosphate hydrolases"/>
    <property type="match status" value="1"/>
</dbReference>
<dbReference type="STRING" id="1122930.SAMN02745168_0835"/>
<keyword evidence="5 11" id="KW-0347">Helicase</keyword>
<evidence type="ECO:0000256" key="4">
    <source>
        <dbReference type="ARBA" id="ARBA00022801"/>
    </source>
</evidence>
<keyword evidence="8" id="KW-0238">DNA-binding</keyword>
<dbReference type="Proteomes" id="UP000192790">
    <property type="component" value="Unassembled WGS sequence"/>
</dbReference>
<evidence type="ECO:0000313" key="11">
    <source>
        <dbReference type="EMBL" id="SMC41863.1"/>
    </source>
</evidence>
<protein>
    <submittedName>
        <fullName evidence="11">ATP-dependent helicase/nuclease subunit B</fullName>
    </submittedName>
</protein>
<dbReference type="PROSITE" id="PS51217">
    <property type="entry name" value="UVRD_HELICASE_CTER"/>
    <property type="match status" value="1"/>
</dbReference>
<keyword evidence="12" id="KW-1185">Reference proteome</keyword>
<organism evidence="11 12">
    <name type="scientific">Papillibacter cinnamivorans DSM 12816</name>
    <dbReference type="NCBI Taxonomy" id="1122930"/>
    <lineage>
        <taxon>Bacteria</taxon>
        <taxon>Bacillati</taxon>
        <taxon>Bacillota</taxon>
        <taxon>Clostridia</taxon>
        <taxon>Eubacteriales</taxon>
        <taxon>Oscillospiraceae</taxon>
        <taxon>Papillibacter</taxon>
    </lineage>
</organism>
<evidence type="ECO:0000256" key="3">
    <source>
        <dbReference type="ARBA" id="ARBA00022763"/>
    </source>
</evidence>
<keyword evidence="7" id="KW-0067">ATP-binding</keyword>
<dbReference type="InterPro" id="IPR049035">
    <property type="entry name" value="ADDB_N"/>
</dbReference>
<dbReference type="GO" id="GO:0006281">
    <property type="term" value="P:DNA repair"/>
    <property type="evidence" value="ECO:0007669"/>
    <property type="project" value="UniProtKB-KW"/>
</dbReference>
<keyword evidence="1" id="KW-0540">Nuclease</keyword>
<keyword evidence="9" id="KW-0234">DNA repair</keyword>
<feature type="domain" description="UvrD-like helicase C-terminal" evidence="10">
    <location>
        <begin position="268"/>
        <end position="563"/>
    </location>
</feature>
<evidence type="ECO:0000256" key="2">
    <source>
        <dbReference type="ARBA" id="ARBA00022741"/>
    </source>
</evidence>
<evidence type="ECO:0000256" key="5">
    <source>
        <dbReference type="ARBA" id="ARBA00022806"/>
    </source>
</evidence>